<reference evidence="1" key="1">
    <citation type="submission" date="2022-03" db="EMBL/GenBank/DDBJ databases">
        <authorList>
            <person name="Alioto T."/>
            <person name="Alioto T."/>
            <person name="Gomez Garrido J."/>
        </authorList>
    </citation>
    <scope>NUCLEOTIDE SEQUENCE</scope>
</reference>
<evidence type="ECO:0000313" key="1">
    <source>
        <dbReference type="EMBL" id="CAH2330580.1"/>
    </source>
</evidence>
<organism evidence="1 2">
    <name type="scientific">Pelobates cultripes</name>
    <name type="common">Western spadefoot toad</name>
    <dbReference type="NCBI Taxonomy" id="61616"/>
    <lineage>
        <taxon>Eukaryota</taxon>
        <taxon>Metazoa</taxon>
        <taxon>Chordata</taxon>
        <taxon>Craniata</taxon>
        <taxon>Vertebrata</taxon>
        <taxon>Euteleostomi</taxon>
        <taxon>Amphibia</taxon>
        <taxon>Batrachia</taxon>
        <taxon>Anura</taxon>
        <taxon>Pelobatoidea</taxon>
        <taxon>Pelobatidae</taxon>
        <taxon>Pelobates</taxon>
    </lineage>
</organism>
<sequence>MTRLRHEQLKHFLSTNPPLSQGHRTHTLYETQCAQHSIQRGHISSFYKQLCRRKDELLPTYTSKWETELGIQMQTKEWYKIFANVFRTSKSNSTHESNYKRIARWHYTPSRIHRFFPNAPNTCW</sequence>
<gene>
    <name evidence="1" type="ORF">PECUL_23A059219</name>
</gene>
<protein>
    <submittedName>
        <fullName evidence="1">Uncharacterized protein</fullName>
    </submittedName>
</protein>
<feature type="non-terminal residue" evidence="1">
    <location>
        <position position="124"/>
    </location>
</feature>
<accession>A0AAD1TS50</accession>
<name>A0AAD1TS50_PELCU</name>
<evidence type="ECO:0000313" key="2">
    <source>
        <dbReference type="Proteomes" id="UP001295444"/>
    </source>
</evidence>
<dbReference type="AlphaFoldDB" id="A0AAD1TS50"/>
<comment type="caution">
    <text evidence="1">The sequence shown here is derived from an EMBL/GenBank/DDBJ whole genome shotgun (WGS) entry which is preliminary data.</text>
</comment>
<keyword evidence="2" id="KW-1185">Reference proteome</keyword>
<dbReference type="Proteomes" id="UP001295444">
    <property type="component" value="Unassembled WGS sequence"/>
</dbReference>
<proteinExistence type="predicted"/>
<dbReference type="EMBL" id="CAKOES020000783">
    <property type="protein sequence ID" value="CAH2330580.1"/>
    <property type="molecule type" value="Genomic_DNA"/>
</dbReference>